<organism evidence="7 8">
    <name type="scientific">Candidatus Liberibacter europaeus</name>
    <dbReference type="NCBI Taxonomy" id="744859"/>
    <lineage>
        <taxon>Bacteria</taxon>
        <taxon>Pseudomonadati</taxon>
        <taxon>Pseudomonadota</taxon>
        <taxon>Alphaproteobacteria</taxon>
        <taxon>Hyphomicrobiales</taxon>
        <taxon>Rhizobiaceae</taxon>
        <taxon>Liberibacter</taxon>
    </lineage>
</organism>
<proteinExistence type="inferred from homology"/>
<dbReference type="GO" id="GO:0005829">
    <property type="term" value="C:cytosol"/>
    <property type="evidence" value="ECO:0007669"/>
    <property type="project" value="TreeGrafter"/>
</dbReference>
<evidence type="ECO:0000256" key="3">
    <source>
        <dbReference type="ARBA" id="ARBA00022603"/>
    </source>
</evidence>
<reference evidence="8" key="1">
    <citation type="submission" date="2018-02" db="EMBL/GenBank/DDBJ databases">
        <title>Genome sequence of Candidatus Liberibacter europaeus.</title>
        <authorList>
            <person name="Frampton R.A."/>
            <person name="Thompson S.M."/>
            <person name="David C."/>
            <person name="Addison S.M."/>
            <person name="Smith G.R."/>
        </authorList>
    </citation>
    <scope>NUCLEOTIDE SEQUENCE [LARGE SCALE GENOMIC DNA]</scope>
</reference>
<keyword evidence="1 6" id="KW-0963">Cytoplasm</keyword>
<dbReference type="PANTHER" id="PTHR31760">
    <property type="entry name" value="S-ADENOSYL-L-METHIONINE-DEPENDENT METHYLTRANSFERASES SUPERFAMILY PROTEIN"/>
    <property type="match status" value="1"/>
</dbReference>
<dbReference type="GO" id="GO:0070043">
    <property type="term" value="F:rRNA (guanine-N7-)-methyltransferase activity"/>
    <property type="evidence" value="ECO:0007669"/>
    <property type="project" value="UniProtKB-UniRule"/>
</dbReference>
<comment type="subcellular location">
    <subcellularLocation>
        <location evidence="6">Cytoplasm</location>
    </subcellularLocation>
</comment>
<evidence type="ECO:0000313" key="8">
    <source>
        <dbReference type="Proteomes" id="UP000240811"/>
    </source>
</evidence>
<dbReference type="HAMAP" id="MF_00074">
    <property type="entry name" value="16SrRNA_methyltr_G"/>
    <property type="match status" value="1"/>
</dbReference>
<keyword evidence="5 6" id="KW-0949">S-adenosyl-L-methionine</keyword>
<dbReference type="PIRSF" id="PIRSF003078">
    <property type="entry name" value="GidB"/>
    <property type="match status" value="1"/>
</dbReference>
<dbReference type="EC" id="2.1.1.170" evidence="6"/>
<evidence type="ECO:0000256" key="5">
    <source>
        <dbReference type="ARBA" id="ARBA00022691"/>
    </source>
</evidence>
<dbReference type="AlphaFoldDB" id="A0A2T4VZ03"/>
<dbReference type="Proteomes" id="UP000240811">
    <property type="component" value="Unassembled WGS sequence"/>
</dbReference>
<keyword evidence="4 6" id="KW-0808">Transferase</keyword>
<feature type="binding site" evidence="6">
    <location>
        <position position="148"/>
    </location>
    <ligand>
        <name>S-adenosyl-L-methionine</name>
        <dbReference type="ChEBI" id="CHEBI:59789"/>
    </ligand>
</feature>
<accession>A0A2T4VZ03</accession>
<evidence type="ECO:0000256" key="4">
    <source>
        <dbReference type="ARBA" id="ARBA00022679"/>
    </source>
</evidence>
<comment type="similarity">
    <text evidence="6">Belongs to the methyltransferase superfamily. RNA methyltransferase RsmG family.</text>
</comment>
<dbReference type="InterPro" id="IPR029063">
    <property type="entry name" value="SAM-dependent_MTases_sf"/>
</dbReference>
<comment type="caution">
    <text evidence="7">The sequence shown here is derived from an EMBL/GenBank/DDBJ whole genome shotgun (WGS) entry which is preliminary data.</text>
</comment>
<dbReference type="SUPFAM" id="SSF53335">
    <property type="entry name" value="S-adenosyl-L-methionine-dependent methyltransferases"/>
    <property type="match status" value="1"/>
</dbReference>
<dbReference type="Pfam" id="PF02527">
    <property type="entry name" value="GidB"/>
    <property type="match status" value="1"/>
</dbReference>
<evidence type="ECO:0000256" key="2">
    <source>
        <dbReference type="ARBA" id="ARBA00022552"/>
    </source>
</evidence>
<protein>
    <recommendedName>
        <fullName evidence="6">Ribosomal RNA small subunit methyltransferase G</fullName>
        <ecNumber evidence="6">2.1.1.170</ecNumber>
    </recommendedName>
    <alternativeName>
        <fullName evidence="6">16S rRNA 7-methylguanosine methyltransferase</fullName>
        <shortName evidence="6">16S rRNA m7G methyltransferase</shortName>
    </alternativeName>
</protein>
<evidence type="ECO:0000313" key="7">
    <source>
        <dbReference type="EMBL" id="PTL87001.1"/>
    </source>
</evidence>
<feature type="binding site" evidence="6">
    <location>
        <position position="79"/>
    </location>
    <ligand>
        <name>S-adenosyl-L-methionine</name>
        <dbReference type="ChEBI" id="CHEBI:59789"/>
    </ligand>
</feature>
<dbReference type="Gene3D" id="3.40.50.150">
    <property type="entry name" value="Vaccinia Virus protein VP39"/>
    <property type="match status" value="1"/>
</dbReference>
<sequence>MMLYDSSNMMRMNYFLKKYDVSRETLEKLDYFYFLFIKWSKVVNLVSSSTIDDFWRRHVEDSLRLFQLHPYPSVWIDFGSGGGFPGIITSIQLTEINDGWVNLIESNNKKSSFLRVVIQKTRIRGEVFPCRVQEAHKIIDKCDVISARALAKLDLLLEYSFPWFSKNCNSKAFFYKGCNYKSEISEARSRWNFSLVKHRSNIKNNSVILEISNLSRISIS</sequence>
<feature type="binding site" evidence="6">
    <location>
        <begin position="132"/>
        <end position="133"/>
    </location>
    <ligand>
        <name>S-adenosyl-L-methionine</name>
        <dbReference type="ChEBI" id="CHEBI:59789"/>
    </ligand>
</feature>
<feature type="binding site" evidence="6">
    <location>
        <position position="84"/>
    </location>
    <ligand>
        <name>S-adenosyl-L-methionine</name>
        <dbReference type="ChEBI" id="CHEBI:59789"/>
    </ligand>
</feature>
<comment type="caution">
    <text evidence="6">Lacks conserved residue(s) required for the propagation of feature annotation.</text>
</comment>
<dbReference type="NCBIfam" id="TIGR00138">
    <property type="entry name" value="rsmG_gidB"/>
    <property type="match status" value="1"/>
</dbReference>
<comment type="catalytic activity">
    <reaction evidence="6">
        <text>guanosine(527) in 16S rRNA + S-adenosyl-L-methionine = N(7)-methylguanosine(527) in 16S rRNA + S-adenosyl-L-homocysteine</text>
        <dbReference type="Rhea" id="RHEA:42732"/>
        <dbReference type="Rhea" id="RHEA-COMP:10209"/>
        <dbReference type="Rhea" id="RHEA-COMP:10210"/>
        <dbReference type="ChEBI" id="CHEBI:57856"/>
        <dbReference type="ChEBI" id="CHEBI:59789"/>
        <dbReference type="ChEBI" id="CHEBI:74269"/>
        <dbReference type="ChEBI" id="CHEBI:74480"/>
        <dbReference type="EC" id="2.1.1.170"/>
    </reaction>
</comment>
<keyword evidence="2 6" id="KW-0698">rRNA processing</keyword>
<dbReference type="PANTHER" id="PTHR31760:SF0">
    <property type="entry name" value="S-ADENOSYL-L-METHIONINE-DEPENDENT METHYLTRANSFERASES SUPERFAMILY PROTEIN"/>
    <property type="match status" value="1"/>
</dbReference>
<keyword evidence="3 6" id="KW-0489">Methyltransferase</keyword>
<comment type="function">
    <text evidence="6">Specifically methylates the N7 position of guanine in position 527 of 16S rRNA.</text>
</comment>
<dbReference type="InterPro" id="IPR003682">
    <property type="entry name" value="rRNA_ssu_MeTfrase_G"/>
</dbReference>
<evidence type="ECO:0000256" key="1">
    <source>
        <dbReference type="ARBA" id="ARBA00022490"/>
    </source>
</evidence>
<evidence type="ECO:0000256" key="6">
    <source>
        <dbReference type="HAMAP-Rule" id="MF_00074"/>
    </source>
</evidence>
<name>A0A2T4VZ03_9HYPH</name>
<dbReference type="EMBL" id="PSQJ01000001">
    <property type="protein sequence ID" value="PTL87001.1"/>
    <property type="molecule type" value="Genomic_DNA"/>
</dbReference>
<gene>
    <name evidence="6" type="primary">rsmG</name>
    <name evidence="7" type="ORF">C4617_00935</name>
</gene>